<sequence>TLDHFNYRPESYITFQQKYILNFSHWGGANTTAPIFVYLGGEAALGDRVIDNGLSARFNALIVFIEHRYYGKSIPFGSMDKAFENASTLGYFTSAQAMADYAEVILNVKKTLSAESCPVVVIGGSYAGMLASWFRLKYPHIAIGAFASSAPILYFDGIGPKDGYYGIVTKDFQDNSRSCYNTIRQSWSKIDDIANRTNGLSILSKKFKTCAPLNTSFHLKDYLDSLYCVAAQYNRGQFMVNQVCNAIDRAPKGTGILGRVFAGVVAMMGNVSCYDTTFFDTPYTDGWGWQTCTELVSPIGHGAESTMFQYSPFDLGKFSKSCRDTYGVDPRPHWMTTEFGGQDIKRVLANFGSNIIFSNGLRDPYSSGGCIHYSGSHCLDFTRPSPTDPEWLVRQRESEVEIIGGWIANYNAMLH</sequence>
<organism evidence="6 7">
    <name type="scientific">Aquilegia coerulea</name>
    <name type="common">Rocky mountain columbine</name>
    <dbReference type="NCBI Taxonomy" id="218851"/>
    <lineage>
        <taxon>Eukaryota</taxon>
        <taxon>Viridiplantae</taxon>
        <taxon>Streptophyta</taxon>
        <taxon>Embryophyta</taxon>
        <taxon>Tracheophyta</taxon>
        <taxon>Spermatophyta</taxon>
        <taxon>Magnoliopsida</taxon>
        <taxon>Ranunculales</taxon>
        <taxon>Ranunculaceae</taxon>
        <taxon>Thalictroideae</taxon>
        <taxon>Aquilegia</taxon>
    </lineage>
</organism>
<protein>
    <recommendedName>
        <fullName evidence="8">Serine carboxypeptidase S28 family protein</fullName>
    </recommendedName>
</protein>
<dbReference type="Proteomes" id="UP000230069">
    <property type="component" value="Unassembled WGS sequence"/>
</dbReference>
<evidence type="ECO:0000256" key="5">
    <source>
        <dbReference type="ARBA" id="ARBA00023180"/>
    </source>
</evidence>
<dbReference type="EMBL" id="KZ305020">
    <property type="protein sequence ID" value="PIA60660.1"/>
    <property type="molecule type" value="Genomic_DNA"/>
</dbReference>
<feature type="non-terminal residue" evidence="6">
    <location>
        <position position="1"/>
    </location>
</feature>
<proteinExistence type="inferred from homology"/>
<dbReference type="OrthoDB" id="2130629at2759"/>
<dbReference type="PANTHER" id="PTHR11010:SF96">
    <property type="entry name" value="LYSOSOMAL PRO-X CARBOXYPEPTIDASE-LIKE ISOFORM X1"/>
    <property type="match status" value="1"/>
</dbReference>
<reference evidence="6 7" key="1">
    <citation type="submission" date="2017-09" db="EMBL/GenBank/DDBJ databases">
        <title>WGS assembly of Aquilegia coerulea Goldsmith.</title>
        <authorList>
            <person name="Hodges S."/>
            <person name="Kramer E."/>
            <person name="Nordborg M."/>
            <person name="Tomkins J."/>
            <person name="Borevitz J."/>
            <person name="Derieg N."/>
            <person name="Yan J."/>
            <person name="Mihaltcheva S."/>
            <person name="Hayes R.D."/>
            <person name="Rokhsar D."/>
        </authorList>
    </citation>
    <scope>NUCLEOTIDE SEQUENCE [LARGE SCALE GENOMIC DNA]</scope>
    <source>
        <strain evidence="7">cv. Goldsmith</strain>
    </source>
</reference>
<keyword evidence="4" id="KW-0378">Hydrolase</keyword>
<evidence type="ECO:0000256" key="4">
    <source>
        <dbReference type="ARBA" id="ARBA00022801"/>
    </source>
</evidence>
<dbReference type="InterPro" id="IPR042269">
    <property type="entry name" value="Ser_carbopepase_S28_SKS"/>
</dbReference>
<dbReference type="Gene3D" id="3.40.50.1820">
    <property type="entry name" value="alpha/beta hydrolase"/>
    <property type="match status" value="1"/>
</dbReference>
<dbReference type="Pfam" id="PF05577">
    <property type="entry name" value="Peptidase_S28"/>
    <property type="match status" value="1"/>
</dbReference>
<dbReference type="FunFam" id="1.20.120.980:FF:000006">
    <property type="entry name" value="Serine carboxypeptidase S28 family protein"/>
    <property type="match status" value="1"/>
</dbReference>
<name>A0A2G5EY58_AQUCA</name>
<dbReference type="AlphaFoldDB" id="A0A2G5EY58"/>
<evidence type="ECO:0008006" key="8">
    <source>
        <dbReference type="Google" id="ProtNLM"/>
    </source>
</evidence>
<dbReference type="GO" id="GO:0070008">
    <property type="term" value="F:serine-type exopeptidase activity"/>
    <property type="evidence" value="ECO:0007669"/>
    <property type="project" value="InterPro"/>
</dbReference>
<keyword evidence="2" id="KW-0645">Protease</keyword>
<dbReference type="GO" id="GO:0006508">
    <property type="term" value="P:proteolysis"/>
    <property type="evidence" value="ECO:0007669"/>
    <property type="project" value="UniProtKB-KW"/>
</dbReference>
<evidence type="ECO:0000313" key="6">
    <source>
        <dbReference type="EMBL" id="PIA60660.1"/>
    </source>
</evidence>
<dbReference type="InterPro" id="IPR008758">
    <property type="entry name" value="Peptidase_S28"/>
</dbReference>
<gene>
    <name evidence="6" type="ORF">AQUCO_00300289v1</name>
</gene>
<dbReference type="SUPFAM" id="SSF53474">
    <property type="entry name" value="alpha/beta-Hydrolases"/>
    <property type="match status" value="1"/>
</dbReference>
<evidence type="ECO:0000313" key="7">
    <source>
        <dbReference type="Proteomes" id="UP000230069"/>
    </source>
</evidence>
<keyword evidence="3" id="KW-0732">Signal</keyword>
<dbReference type="InParanoid" id="A0A2G5EY58"/>
<evidence type="ECO:0000256" key="1">
    <source>
        <dbReference type="ARBA" id="ARBA00011079"/>
    </source>
</evidence>
<dbReference type="Gene3D" id="1.20.120.980">
    <property type="entry name" value="Serine carboxypeptidase S28, SKS domain"/>
    <property type="match status" value="1"/>
</dbReference>
<keyword evidence="7" id="KW-1185">Reference proteome</keyword>
<comment type="similarity">
    <text evidence="1">Belongs to the peptidase S28 family.</text>
</comment>
<evidence type="ECO:0000256" key="3">
    <source>
        <dbReference type="ARBA" id="ARBA00022729"/>
    </source>
</evidence>
<dbReference type="InterPro" id="IPR029058">
    <property type="entry name" value="AB_hydrolase_fold"/>
</dbReference>
<dbReference type="STRING" id="218851.A0A2G5EY58"/>
<dbReference type="GO" id="GO:0008239">
    <property type="term" value="F:dipeptidyl-peptidase activity"/>
    <property type="evidence" value="ECO:0007669"/>
    <property type="project" value="TreeGrafter"/>
</dbReference>
<dbReference type="PANTHER" id="PTHR11010">
    <property type="entry name" value="PROTEASE S28 PRO-X CARBOXYPEPTIDASE-RELATED"/>
    <property type="match status" value="1"/>
</dbReference>
<keyword evidence="5" id="KW-0325">Glycoprotein</keyword>
<evidence type="ECO:0000256" key="2">
    <source>
        <dbReference type="ARBA" id="ARBA00022670"/>
    </source>
</evidence>
<accession>A0A2G5EY58</accession>